<dbReference type="CDD" id="cd04333">
    <property type="entry name" value="ProX_deacylase"/>
    <property type="match status" value="1"/>
</dbReference>
<dbReference type="Pfam" id="PF04073">
    <property type="entry name" value="tRNA_edit"/>
    <property type="match status" value="1"/>
</dbReference>
<feature type="domain" description="YbaK/aminoacyl-tRNA synthetase-associated" evidence="2">
    <location>
        <begin position="23"/>
        <end position="141"/>
    </location>
</feature>
<dbReference type="AlphaFoldDB" id="A0A1Z5ILR2"/>
<dbReference type="EMBL" id="BCMH01000001">
    <property type="protein sequence ID" value="GAX02522.1"/>
    <property type="molecule type" value="Genomic_DNA"/>
</dbReference>
<proteinExistence type="predicted"/>
<keyword evidence="1" id="KW-0648">Protein biosynthesis</keyword>
<evidence type="ECO:0000256" key="1">
    <source>
        <dbReference type="ARBA" id="ARBA00022917"/>
    </source>
</evidence>
<dbReference type="GO" id="GO:0006412">
    <property type="term" value="P:translation"/>
    <property type="evidence" value="ECO:0007669"/>
    <property type="project" value="UniProtKB-KW"/>
</dbReference>
<dbReference type="Gene3D" id="3.90.960.10">
    <property type="entry name" value="YbaK/aminoacyl-tRNA synthetase-associated domain"/>
    <property type="match status" value="1"/>
</dbReference>
<gene>
    <name evidence="3" type="ORF">IWT140_00119</name>
</gene>
<evidence type="ECO:0000259" key="2">
    <source>
        <dbReference type="Pfam" id="PF04073"/>
    </source>
</evidence>
<evidence type="ECO:0000313" key="4">
    <source>
        <dbReference type="Proteomes" id="UP000198430"/>
    </source>
</evidence>
<name>A0A1Z5ILR2_9LACO</name>
<dbReference type="RefSeq" id="WP_089087514.1">
    <property type="nucleotide sequence ID" value="NZ_BCMH01000001.1"/>
</dbReference>
<keyword evidence="4" id="KW-1185">Reference proteome</keyword>
<organism evidence="3 4">
    <name type="scientific">Secundilactobacillus pentosiphilus</name>
    <dbReference type="NCBI Taxonomy" id="1714682"/>
    <lineage>
        <taxon>Bacteria</taxon>
        <taxon>Bacillati</taxon>
        <taxon>Bacillota</taxon>
        <taxon>Bacilli</taxon>
        <taxon>Lactobacillales</taxon>
        <taxon>Lactobacillaceae</taxon>
        <taxon>Secundilactobacillus</taxon>
    </lineage>
</organism>
<evidence type="ECO:0000313" key="3">
    <source>
        <dbReference type="EMBL" id="GAX02522.1"/>
    </source>
</evidence>
<dbReference type="InterPro" id="IPR007214">
    <property type="entry name" value="YbaK/aa-tRNA-synth-assoc-dom"/>
</dbReference>
<dbReference type="PANTHER" id="PTHR30411:SF1">
    <property type="entry name" value="CYTOPLASMIC PROTEIN"/>
    <property type="match status" value="1"/>
</dbReference>
<dbReference type="PANTHER" id="PTHR30411">
    <property type="entry name" value="CYTOPLASMIC PROTEIN"/>
    <property type="match status" value="1"/>
</dbReference>
<protein>
    <recommendedName>
        <fullName evidence="2">YbaK/aminoacyl-tRNA synthetase-associated domain-containing protein</fullName>
    </recommendedName>
</protein>
<reference evidence="3 4" key="1">
    <citation type="submission" date="2015-11" db="EMBL/GenBank/DDBJ databases">
        <title>Draft genome sequences of new species of the genus Lactobacillus isolated from orchardgrass silage.</title>
        <authorList>
            <person name="Tohno M."/>
            <person name="Tanizawa Y."/>
            <person name="Arita M."/>
        </authorList>
    </citation>
    <scope>NUCLEOTIDE SEQUENCE [LARGE SCALE GENOMIC DNA]</scope>
    <source>
        <strain evidence="3 4">IWT140</strain>
    </source>
</reference>
<comment type="caution">
    <text evidence="3">The sequence shown here is derived from an EMBL/GenBank/DDBJ whole genome shotgun (WGS) entry which is preliminary data.</text>
</comment>
<dbReference type="SUPFAM" id="SSF55826">
    <property type="entry name" value="YbaK/ProRS associated domain"/>
    <property type="match status" value="1"/>
</dbReference>
<dbReference type="GO" id="GO:0002161">
    <property type="term" value="F:aminoacyl-tRNA deacylase activity"/>
    <property type="evidence" value="ECO:0007669"/>
    <property type="project" value="InterPro"/>
</dbReference>
<dbReference type="Proteomes" id="UP000198430">
    <property type="component" value="Unassembled WGS sequence"/>
</dbReference>
<accession>A0A1Z5ILR2</accession>
<sequence length="154" mass="16828">MSFEAVKAYFEKAGIADRIQVFHESTASVQDAAEQLGVKPEQIGKTMAFNLKEGPIVIVVKGTARISNQKFKAAFHQKAKMVQAPDLPERIGHPAGGVCPFALQPGVRVYLDESVKDEADLYPAAGLPNAALRLSLAELQQYSEPFEWTDVVKD</sequence>
<dbReference type="InterPro" id="IPR036754">
    <property type="entry name" value="YbaK/aa-tRNA-synt-asso_dom_sf"/>
</dbReference>